<dbReference type="InterPro" id="IPR036380">
    <property type="entry name" value="Isochorismatase-like_sf"/>
</dbReference>
<accession>A0ABW9MYU4</accession>
<gene>
    <name evidence="4" type="ORF">AB9Q04_00855</name>
</gene>
<dbReference type="InterPro" id="IPR000868">
    <property type="entry name" value="Isochorismatase-like_dom"/>
</dbReference>
<evidence type="ECO:0000256" key="2">
    <source>
        <dbReference type="ARBA" id="ARBA00022801"/>
    </source>
</evidence>
<dbReference type="CDD" id="cd00431">
    <property type="entry name" value="cysteine_hydrolases"/>
    <property type="match status" value="1"/>
</dbReference>
<dbReference type="SUPFAM" id="SSF52499">
    <property type="entry name" value="Isochorismatase-like hydrolases"/>
    <property type="match status" value="1"/>
</dbReference>
<feature type="domain" description="Isochorismatase-like" evidence="3">
    <location>
        <begin position="3"/>
        <end position="161"/>
    </location>
</feature>
<dbReference type="Proteomes" id="UP001637993">
    <property type="component" value="Unassembled WGS sequence"/>
</dbReference>
<organism evidence="4 5">
    <name type="scientific">Anaerococcus groningensis</name>
    <dbReference type="NCBI Taxonomy" id="3115616"/>
    <lineage>
        <taxon>Bacteria</taxon>
        <taxon>Bacillati</taxon>
        <taxon>Bacillota</taxon>
        <taxon>Tissierellia</taxon>
        <taxon>Tissierellales</taxon>
        <taxon>Peptoniphilaceae</taxon>
        <taxon>Anaerococcus</taxon>
    </lineage>
</organism>
<dbReference type="EMBL" id="JBGMEG010000001">
    <property type="protein sequence ID" value="MFO3716895.1"/>
    <property type="molecule type" value="Genomic_DNA"/>
</dbReference>
<keyword evidence="2 4" id="KW-0378">Hydrolase</keyword>
<dbReference type="InterPro" id="IPR050272">
    <property type="entry name" value="Isochorismatase-like_hydrls"/>
</dbReference>
<evidence type="ECO:0000313" key="4">
    <source>
        <dbReference type="EMBL" id="MFO3716895.1"/>
    </source>
</evidence>
<dbReference type="GO" id="GO:0016787">
    <property type="term" value="F:hydrolase activity"/>
    <property type="evidence" value="ECO:0007669"/>
    <property type="project" value="UniProtKB-KW"/>
</dbReference>
<evidence type="ECO:0000313" key="5">
    <source>
        <dbReference type="Proteomes" id="UP001637993"/>
    </source>
</evidence>
<proteinExistence type="inferred from homology"/>
<dbReference type="RefSeq" id="WP_410023503.1">
    <property type="nucleotide sequence ID" value="NZ_JBGMEG010000001.1"/>
</dbReference>
<protein>
    <submittedName>
        <fullName evidence="4">Cysteine hydrolase family protein</fullName>
    </submittedName>
</protein>
<comment type="similarity">
    <text evidence="1">Belongs to the isochorismatase family.</text>
</comment>
<comment type="caution">
    <text evidence="4">The sequence shown here is derived from an EMBL/GenBank/DDBJ whole genome shotgun (WGS) entry which is preliminary data.</text>
</comment>
<sequence length="168" mass="18813">MEVLVVVDLQNDFIDGSLGNPGNDEIVKPIEELVEGFNGEVIFTRDTHHEDYLQTLEGKNLPIIHCQEGTEGWEIRIDTKEHKIFNKETFGSYDLVNYLVELNKKEGIDKVIFVGICTDICVLSNATLVKNALPNTPIDVIGSLCKGTNEDNHRTSLQAMESIQINVK</sequence>
<dbReference type="Pfam" id="PF00857">
    <property type="entry name" value="Isochorismatase"/>
    <property type="match status" value="1"/>
</dbReference>
<keyword evidence="5" id="KW-1185">Reference proteome</keyword>
<reference evidence="4 5" key="1">
    <citation type="journal article" date="2025" name="Anaerobe">
        <title>Description of Anaerococcus kampingiae sp. nov., Anaerococcus groningensis sp. nov., Anaerococcus martiniensis sp. nov., and Anaerococcus cruorum sp. nov., isolated from human clinical specimens.</title>
        <authorList>
            <person name="Boiten K.E."/>
            <person name="Meijer J."/>
            <person name="van Wezel E.M."/>
            <person name="Veloo A.C.M."/>
        </authorList>
    </citation>
    <scope>NUCLEOTIDE SEQUENCE [LARGE SCALE GENOMIC DNA]</scope>
    <source>
        <strain evidence="4 5">ENR1011</strain>
    </source>
</reference>
<dbReference type="Gene3D" id="3.40.50.850">
    <property type="entry name" value="Isochorismatase-like"/>
    <property type="match status" value="1"/>
</dbReference>
<evidence type="ECO:0000259" key="3">
    <source>
        <dbReference type="Pfam" id="PF00857"/>
    </source>
</evidence>
<evidence type="ECO:0000256" key="1">
    <source>
        <dbReference type="ARBA" id="ARBA00006336"/>
    </source>
</evidence>
<dbReference type="PANTHER" id="PTHR43540">
    <property type="entry name" value="PEROXYUREIDOACRYLATE/UREIDOACRYLATE AMIDOHYDROLASE-RELATED"/>
    <property type="match status" value="1"/>
</dbReference>
<name>A0ABW9MYU4_9FIRM</name>